<gene>
    <name evidence="1" type="ORF">UV42_C0070G0001</name>
</gene>
<evidence type="ECO:0000313" key="2">
    <source>
        <dbReference type="Proteomes" id="UP000033867"/>
    </source>
</evidence>
<proteinExistence type="predicted"/>
<organism evidence="1 2">
    <name type="scientific">Candidatus Magasanikbacteria bacterium GW2011_GWE2_42_7</name>
    <dbReference type="NCBI Taxonomy" id="1619052"/>
    <lineage>
        <taxon>Bacteria</taxon>
        <taxon>Candidatus Magasanikiibacteriota</taxon>
    </lineage>
</organism>
<reference evidence="1 2" key="1">
    <citation type="journal article" date="2015" name="Nature">
        <title>rRNA introns, odd ribosomes, and small enigmatic genomes across a large radiation of phyla.</title>
        <authorList>
            <person name="Brown C.T."/>
            <person name="Hug L.A."/>
            <person name="Thomas B.C."/>
            <person name="Sharon I."/>
            <person name="Castelle C.J."/>
            <person name="Singh A."/>
            <person name="Wilkins M.J."/>
            <person name="Williams K.H."/>
            <person name="Banfield J.F."/>
        </authorList>
    </citation>
    <scope>NUCLEOTIDE SEQUENCE [LARGE SCALE GENOMIC DNA]</scope>
</reference>
<dbReference type="Proteomes" id="UP000033867">
    <property type="component" value="Unassembled WGS sequence"/>
</dbReference>
<sequence length="112" mass="13149">TSQGFQEHILNLATHTKNPIQLSNLPNTIFNFKEKINARVYHPSPTRCFLVHNIEGKWLYWGKLLMIEQTIKRTSTDKHETSGIYEIIEIYEPTYQIQITNHESPNGLSYFQ</sequence>
<dbReference type="EMBL" id="LCEK01000070">
    <property type="protein sequence ID" value="KKS70045.1"/>
    <property type="molecule type" value="Genomic_DNA"/>
</dbReference>
<comment type="caution">
    <text evidence="1">The sequence shown here is derived from an EMBL/GenBank/DDBJ whole genome shotgun (WGS) entry which is preliminary data.</text>
</comment>
<protein>
    <submittedName>
        <fullName evidence="1">Uncharacterized protein</fullName>
    </submittedName>
</protein>
<dbReference type="AlphaFoldDB" id="A0A0G1B9J5"/>
<evidence type="ECO:0000313" key="1">
    <source>
        <dbReference type="EMBL" id="KKS70045.1"/>
    </source>
</evidence>
<feature type="non-terminal residue" evidence="1">
    <location>
        <position position="1"/>
    </location>
</feature>
<accession>A0A0G1B9J5</accession>
<name>A0A0G1B9J5_9BACT</name>